<evidence type="ECO:0000313" key="15">
    <source>
        <dbReference type="EMBL" id="SHF10805.1"/>
    </source>
</evidence>
<keyword evidence="16" id="KW-1185">Reference proteome</keyword>
<dbReference type="Proteomes" id="UP000184204">
    <property type="component" value="Unassembled WGS sequence"/>
</dbReference>
<accession>A0A0X8VC86</accession>
<keyword evidence="2" id="KW-0813">Transport</keyword>
<dbReference type="KEGG" id="cpro:CPRO_06210"/>
<keyword evidence="9" id="KW-0406">Ion transport</keyword>
<organism evidence="15 17">
    <name type="scientific">Anaerotignum propionicum DSM 1682</name>
    <dbReference type="NCBI Taxonomy" id="991789"/>
    <lineage>
        <taxon>Bacteria</taxon>
        <taxon>Bacillati</taxon>
        <taxon>Bacillota</taxon>
        <taxon>Clostridia</taxon>
        <taxon>Lachnospirales</taxon>
        <taxon>Anaerotignaceae</taxon>
        <taxon>Anaerotignum</taxon>
    </lineage>
</organism>
<evidence type="ECO:0000256" key="1">
    <source>
        <dbReference type="ARBA" id="ARBA00004141"/>
    </source>
</evidence>
<evidence type="ECO:0000256" key="3">
    <source>
        <dbReference type="ARBA" id="ARBA00022538"/>
    </source>
</evidence>
<evidence type="ECO:0000259" key="13">
    <source>
        <dbReference type="Pfam" id="PF00520"/>
    </source>
</evidence>
<evidence type="ECO:0000256" key="6">
    <source>
        <dbReference type="ARBA" id="ARBA00022882"/>
    </source>
</evidence>
<reference evidence="17" key="3">
    <citation type="submission" date="2016-11" db="EMBL/GenBank/DDBJ databases">
        <authorList>
            <person name="Jaros S."/>
            <person name="Januszkiewicz K."/>
            <person name="Wedrychowicz H."/>
        </authorList>
    </citation>
    <scope>NUCLEOTIDE SEQUENCE [LARGE SCALE GENOMIC DNA]</scope>
    <source>
        <strain evidence="17">DSM 1682</strain>
    </source>
</reference>
<dbReference type="InterPro" id="IPR005821">
    <property type="entry name" value="Ion_trans_dom"/>
</dbReference>
<reference evidence="14 16" key="1">
    <citation type="journal article" date="2016" name="Genome Announc.">
        <title>Complete Genome Sequence of the Amino Acid-Fermenting Clostridium propionicum X2 (DSM 1682).</title>
        <authorList>
            <person name="Poehlein A."/>
            <person name="Schlien K."/>
            <person name="Chowdhury N.P."/>
            <person name="Gottschalk G."/>
            <person name="Buckel W."/>
            <person name="Daniel R."/>
        </authorList>
    </citation>
    <scope>NUCLEOTIDE SEQUENCE [LARGE SCALE GENOMIC DNA]</scope>
    <source>
        <strain evidence="14 16">X2</strain>
    </source>
</reference>
<dbReference type="SUPFAM" id="SSF81324">
    <property type="entry name" value="Voltage-gated potassium channels"/>
    <property type="match status" value="1"/>
</dbReference>
<dbReference type="InterPro" id="IPR028325">
    <property type="entry name" value="VG_K_chnl"/>
</dbReference>
<protein>
    <submittedName>
        <fullName evidence="15">Ion transport protein</fullName>
    </submittedName>
</protein>
<keyword evidence="3" id="KW-0633">Potassium transport</keyword>
<dbReference type="InterPro" id="IPR027359">
    <property type="entry name" value="Volt_channel_dom_sf"/>
</dbReference>
<evidence type="ECO:0000256" key="2">
    <source>
        <dbReference type="ARBA" id="ARBA00022448"/>
    </source>
</evidence>
<feature type="transmembrane region" description="Helical" evidence="12">
    <location>
        <begin position="36"/>
        <end position="54"/>
    </location>
</feature>
<evidence type="ECO:0000256" key="8">
    <source>
        <dbReference type="ARBA" id="ARBA00022989"/>
    </source>
</evidence>
<evidence type="ECO:0000256" key="5">
    <source>
        <dbReference type="ARBA" id="ARBA00022826"/>
    </source>
</evidence>
<name>A0A0X8VC86_ANAPI</name>
<dbReference type="GO" id="GO:0005249">
    <property type="term" value="F:voltage-gated potassium channel activity"/>
    <property type="evidence" value="ECO:0007669"/>
    <property type="project" value="InterPro"/>
</dbReference>
<dbReference type="EMBL" id="FQUA01000017">
    <property type="protein sequence ID" value="SHF10805.1"/>
    <property type="molecule type" value="Genomic_DNA"/>
</dbReference>
<keyword evidence="10 12" id="KW-0472">Membrane</keyword>
<dbReference type="GO" id="GO:0001508">
    <property type="term" value="P:action potential"/>
    <property type="evidence" value="ECO:0007669"/>
    <property type="project" value="TreeGrafter"/>
</dbReference>
<dbReference type="Gene3D" id="1.20.120.350">
    <property type="entry name" value="Voltage-gated potassium channels. Chain C"/>
    <property type="match status" value="1"/>
</dbReference>
<keyword evidence="4 12" id="KW-0812">Transmembrane</keyword>
<gene>
    <name evidence="14" type="ORF">CPRO_06210</name>
    <name evidence="15" type="ORF">SAMN02745151_02817</name>
</gene>
<evidence type="ECO:0000313" key="17">
    <source>
        <dbReference type="Proteomes" id="UP000184204"/>
    </source>
</evidence>
<feature type="domain" description="Ion transport" evidence="13">
    <location>
        <begin position="37"/>
        <end position="171"/>
    </location>
</feature>
<keyword evidence="7" id="KW-0630">Potassium</keyword>
<reference evidence="15" key="4">
    <citation type="submission" date="2016-11" db="EMBL/GenBank/DDBJ databases">
        <authorList>
            <person name="Varghese N."/>
            <person name="Submissions S."/>
        </authorList>
    </citation>
    <scope>NUCLEOTIDE SEQUENCE</scope>
    <source>
        <strain evidence="15">DSM 1682</strain>
    </source>
</reference>
<proteinExistence type="predicted"/>
<keyword evidence="5" id="KW-0631">Potassium channel</keyword>
<comment type="subcellular location">
    <subcellularLocation>
        <location evidence="1">Membrane</location>
        <topology evidence="1">Multi-pass membrane protein</topology>
    </subcellularLocation>
</comment>
<evidence type="ECO:0000256" key="10">
    <source>
        <dbReference type="ARBA" id="ARBA00023136"/>
    </source>
</evidence>
<evidence type="ECO:0000313" key="16">
    <source>
        <dbReference type="Proteomes" id="UP000068026"/>
    </source>
</evidence>
<dbReference type="GO" id="GO:0008076">
    <property type="term" value="C:voltage-gated potassium channel complex"/>
    <property type="evidence" value="ECO:0007669"/>
    <property type="project" value="InterPro"/>
</dbReference>
<evidence type="ECO:0000256" key="7">
    <source>
        <dbReference type="ARBA" id="ARBA00022958"/>
    </source>
</evidence>
<keyword evidence="6" id="KW-0851">Voltage-gated channel</keyword>
<evidence type="ECO:0000256" key="12">
    <source>
        <dbReference type="SAM" id="Phobius"/>
    </source>
</evidence>
<dbReference type="PANTHER" id="PTHR11537:SF254">
    <property type="entry name" value="POTASSIUM VOLTAGE-GATED CHANNEL PROTEIN SHAB"/>
    <property type="match status" value="1"/>
</dbReference>
<keyword evidence="8 12" id="KW-1133">Transmembrane helix</keyword>
<evidence type="ECO:0000256" key="11">
    <source>
        <dbReference type="ARBA" id="ARBA00023303"/>
    </source>
</evidence>
<evidence type="ECO:0000256" key="9">
    <source>
        <dbReference type="ARBA" id="ARBA00023065"/>
    </source>
</evidence>
<dbReference type="AlphaFoldDB" id="A0A0X8VC86"/>
<evidence type="ECO:0000313" key="14">
    <source>
        <dbReference type="EMBL" id="AMJ40224.1"/>
    </source>
</evidence>
<reference evidence="16" key="2">
    <citation type="submission" date="2016-01" db="EMBL/GenBank/DDBJ databases">
        <authorList>
            <person name="Poehlein A."/>
            <person name="Schlien K."/>
            <person name="Gottschalk G."/>
            <person name="Buckel W."/>
            <person name="Daniel R."/>
        </authorList>
    </citation>
    <scope>NUCLEOTIDE SEQUENCE [LARGE SCALE GENOMIC DNA]</scope>
    <source>
        <strain evidence="16">X2</strain>
    </source>
</reference>
<evidence type="ECO:0000256" key="4">
    <source>
        <dbReference type="ARBA" id="ARBA00022692"/>
    </source>
</evidence>
<dbReference type="EMBL" id="CP014223">
    <property type="protein sequence ID" value="AMJ40224.1"/>
    <property type="molecule type" value="Genomic_DNA"/>
</dbReference>
<feature type="transmembrane region" description="Helical" evidence="12">
    <location>
        <begin position="101"/>
        <end position="122"/>
    </location>
</feature>
<dbReference type="Pfam" id="PF00520">
    <property type="entry name" value="Ion_trans"/>
    <property type="match status" value="1"/>
</dbReference>
<keyword evidence="11" id="KW-0407">Ion channel</keyword>
<dbReference type="Proteomes" id="UP000068026">
    <property type="component" value="Chromosome"/>
</dbReference>
<dbReference type="PANTHER" id="PTHR11537">
    <property type="entry name" value="VOLTAGE-GATED POTASSIUM CHANNEL"/>
    <property type="match status" value="1"/>
</dbReference>
<sequence>MKKLDMASSEPDRDVIKWCIYDVIESSTPGNKVSCLYNKLMFILILVSIIPLFFKGSNSIFLFIDKITVAAFTVDYILRWITCGLKSQKSTVTAILQYPFTFFAIIDLFSILPSFIGINASFKLLKLLRLGRAFRTLKLLRYSKNFETMIAVIKKERRPLLAVCILASTYVC</sequence>